<feature type="compositionally biased region" description="Pro residues" evidence="1">
    <location>
        <begin position="485"/>
        <end position="504"/>
    </location>
</feature>
<accession>A0A4Z0M4A1</accession>
<evidence type="ECO:0000313" key="3">
    <source>
        <dbReference type="Proteomes" id="UP000298050"/>
    </source>
</evidence>
<dbReference type="RefSeq" id="WP_135443075.1">
    <property type="nucleotide sequence ID" value="NZ_SRLE01000006.1"/>
</dbReference>
<dbReference type="Proteomes" id="UP000298050">
    <property type="component" value="Unassembled WGS sequence"/>
</dbReference>
<organism evidence="2 3">
    <name type="scientific">Mangrovimicrobium sediminis</name>
    <dbReference type="NCBI Taxonomy" id="2562682"/>
    <lineage>
        <taxon>Bacteria</taxon>
        <taxon>Pseudomonadati</taxon>
        <taxon>Pseudomonadota</taxon>
        <taxon>Gammaproteobacteria</taxon>
        <taxon>Cellvibrionales</taxon>
        <taxon>Halieaceae</taxon>
        <taxon>Mangrovimicrobium</taxon>
    </lineage>
</organism>
<evidence type="ECO:0000256" key="1">
    <source>
        <dbReference type="SAM" id="MobiDB-lite"/>
    </source>
</evidence>
<keyword evidence="3" id="KW-1185">Reference proteome</keyword>
<proteinExistence type="predicted"/>
<dbReference type="AlphaFoldDB" id="A0A4Z0M4A1"/>
<feature type="compositionally biased region" description="Low complexity" evidence="1">
    <location>
        <begin position="448"/>
        <end position="461"/>
    </location>
</feature>
<feature type="compositionally biased region" description="Low complexity" evidence="1">
    <location>
        <begin position="505"/>
        <end position="525"/>
    </location>
</feature>
<reference evidence="2 3" key="1">
    <citation type="submission" date="2019-04" db="EMBL/GenBank/DDBJ databases">
        <title>Taxonomy of novel Haliea sp. from mangrove soil of West Coast of India.</title>
        <authorList>
            <person name="Verma A."/>
            <person name="Kumar P."/>
            <person name="Krishnamurthi S."/>
        </authorList>
    </citation>
    <scope>NUCLEOTIDE SEQUENCE [LARGE SCALE GENOMIC DNA]</scope>
    <source>
        <strain evidence="2 3">SAOS-164</strain>
    </source>
</reference>
<dbReference type="EMBL" id="SRLE01000006">
    <property type="protein sequence ID" value="TGD74286.1"/>
    <property type="molecule type" value="Genomic_DNA"/>
</dbReference>
<evidence type="ECO:0000313" key="2">
    <source>
        <dbReference type="EMBL" id="TGD74286.1"/>
    </source>
</evidence>
<feature type="region of interest" description="Disordered" evidence="1">
    <location>
        <begin position="448"/>
        <end position="530"/>
    </location>
</feature>
<dbReference type="OrthoDB" id="5727471at2"/>
<sequence>MLPPESLPLPLSLRERVVQRLAAPPQGSAIMRERELREYLEQLEDCELSPLDAVLARAEQIGDPVAPSSEDGALLRWVGDAFALWESRFALEPQLQAQLRQLKLVAARLAVLDNSFATPGAHPLHTLLDTLHDVAIGWQPDLGRVGEPITRLVEQTVADLTAECGEDADTLSRLAAAATESGQRLLARSARMVQRAADVERARLRASRAKVSAAQMINAALASTPLPPAVGHFLVEPWFDSAQLVLLKFGTDAEQWQAMERATWSLVRSLAEGPAQGDEGARAVEPESAGRVCRELRQWLFSMQHDSAAAAEMVGEIEYTLLRALRGETLQKSPITPIEIAEHTDSEAPVPAELAGAQANDWFRLRTGRGSYQRLQIALRQDQQHSLLFSGPSGQQVRSMDFAEFARGLQRGDIVPLPSGASFSRALAAAAGVDAAADLDNLGAATARPAAAPAPARAAAPAPTPAPPGPSAPPAPAQPEASQPAPSPPAPSPPAPAKPTPAKPAPAQSAAAPASTPAATRSPASRTVDEEYPLPPLGTWLGFHDVDPPLLAKLAMYDAVRHLLIFVNRKGIEQRRLEEDDYQQLVQEGQVDILEARRNFREEVERARRRLEKHGQ</sequence>
<protein>
    <submittedName>
        <fullName evidence="2">DUF1631 family protein</fullName>
    </submittedName>
</protein>
<name>A0A4Z0M4A1_9GAMM</name>
<gene>
    <name evidence="2" type="ORF">E4634_09195</name>
</gene>
<dbReference type="Pfam" id="PF07793">
    <property type="entry name" value="DUF1631"/>
    <property type="match status" value="2"/>
</dbReference>
<comment type="caution">
    <text evidence="2">The sequence shown here is derived from an EMBL/GenBank/DDBJ whole genome shotgun (WGS) entry which is preliminary data.</text>
</comment>
<dbReference type="InterPro" id="IPR012434">
    <property type="entry name" value="DUF1631"/>
</dbReference>
<feature type="compositionally biased region" description="Pro residues" evidence="1">
    <location>
        <begin position="462"/>
        <end position="477"/>
    </location>
</feature>